<reference evidence="2 3" key="1">
    <citation type="submission" date="2024-10" db="EMBL/GenBank/DDBJ databases">
        <authorList>
            <person name="Kim D."/>
        </authorList>
    </citation>
    <scope>NUCLEOTIDE SEQUENCE [LARGE SCALE GENOMIC DNA]</scope>
    <source>
        <strain evidence="2">BH-2024</strain>
    </source>
</reference>
<keyword evidence="1" id="KW-1133">Transmembrane helix</keyword>
<feature type="transmembrane region" description="Helical" evidence="1">
    <location>
        <begin position="151"/>
        <end position="171"/>
    </location>
</feature>
<dbReference type="SUPFAM" id="SSF81321">
    <property type="entry name" value="Family A G protein-coupled receptor-like"/>
    <property type="match status" value="1"/>
</dbReference>
<protein>
    <submittedName>
        <fullName evidence="2">Uncharacterized protein</fullName>
    </submittedName>
</protein>
<dbReference type="Proteomes" id="UP001620626">
    <property type="component" value="Unassembled WGS sequence"/>
</dbReference>
<dbReference type="PANTHER" id="PTHR23360:SF29">
    <property type="entry name" value="G_PROTEIN_RECEP_F1_2 DOMAIN-CONTAINING PROTEIN"/>
    <property type="match status" value="1"/>
</dbReference>
<dbReference type="Gene3D" id="1.20.1070.10">
    <property type="entry name" value="Rhodopsin 7-helix transmembrane proteins"/>
    <property type="match status" value="1"/>
</dbReference>
<keyword evidence="1" id="KW-0472">Membrane</keyword>
<dbReference type="InterPro" id="IPR047130">
    <property type="entry name" value="7TM_GPCR_Srsx_nematod"/>
</dbReference>
<feature type="transmembrane region" description="Helical" evidence="1">
    <location>
        <begin position="105"/>
        <end position="131"/>
    </location>
</feature>
<organism evidence="2 3">
    <name type="scientific">Heterodera trifolii</name>
    <dbReference type="NCBI Taxonomy" id="157864"/>
    <lineage>
        <taxon>Eukaryota</taxon>
        <taxon>Metazoa</taxon>
        <taxon>Ecdysozoa</taxon>
        <taxon>Nematoda</taxon>
        <taxon>Chromadorea</taxon>
        <taxon>Rhabditida</taxon>
        <taxon>Tylenchina</taxon>
        <taxon>Tylenchomorpha</taxon>
        <taxon>Tylenchoidea</taxon>
        <taxon>Heteroderidae</taxon>
        <taxon>Heteroderinae</taxon>
        <taxon>Heterodera</taxon>
    </lineage>
</organism>
<evidence type="ECO:0000313" key="2">
    <source>
        <dbReference type="EMBL" id="KAL3111932.1"/>
    </source>
</evidence>
<evidence type="ECO:0000313" key="3">
    <source>
        <dbReference type="Proteomes" id="UP001620626"/>
    </source>
</evidence>
<dbReference type="AlphaFoldDB" id="A0ABD2L9R8"/>
<accession>A0ABD2L9R8</accession>
<keyword evidence="3" id="KW-1185">Reference proteome</keyword>
<evidence type="ECO:0000256" key="1">
    <source>
        <dbReference type="SAM" id="Phobius"/>
    </source>
</evidence>
<dbReference type="EMBL" id="JBICBT010000491">
    <property type="protein sequence ID" value="KAL3111932.1"/>
    <property type="molecule type" value="Genomic_DNA"/>
</dbReference>
<feature type="transmembrane region" description="Helical" evidence="1">
    <location>
        <begin position="22"/>
        <end position="41"/>
    </location>
</feature>
<feature type="transmembrane region" description="Helical" evidence="1">
    <location>
        <begin position="62"/>
        <end position="85"/>
    </location>
</feature>
<dbReference type="InterPro" id="IPR019424">
    <property type="entry name" value="7TM_GPCR_Srsx"/>
</dbReference>
<comment type="caution">
    <text evidence="2">The sequence shown here is derived from an EMBL/GenBank/DDBJ whole genome shotgun (WGS) entry which is preliminary data.</text>
</comment>
<dbReference type="CDD" id="cd00637">
    <property type="entry name" value="7tm_classA_rhodopsin-like"/>
    <property type="match status" value="1"/>
</dbReference>
<feature type="transmembrane region" description="Helical" evidence="1">
    <location>
        <begin position="191"/>
        <end position="207"/>
    </location>
</feature>
<dbReference type="Pfam" id="PF10320">
    <property type="entry name" value="7TM_GPCR_Srsx"/>
    <property type="match status" value="1"/>
</dbReference>
<keyword evidence="1" id="KW-0812">Transmembrane</keyword>
<proteinExistence type="predicted"/>
<name>A0ABD2L9R8_9BILA</name>
<gene>
    <name evidence="2" type="ORF">niasHT_015130</name>
</gene>
<sequence>MCKAEKISIKLTAWTCAWKPFVYLRLLGAIVPPCAVLWISIERFFAIFASSIYRNRISPNKNIPPICILVYTAVAVLIAYTLSWYNRCVHVEAYCGRKNAFTRNYTTFVYLADFFGFFIALVINCVSLCHLGRLYTQREHRIEAKKQLKRIHYLLVISLVSTLTVAIPNGISLTSAWFGRLNIALSDPANWMIAAKCSTNFFVYLFLKAGYRQRIYEILGCVSIDQRLERRFGNAGFAAGGIGLNVGKIAVIEPLPSHQKRDSIADLAKIMERKRTKMNKNKNFPAHQLNAAPNLMTDKRANSPMERQQNARKAWAMSRHINSN</sequence>
<dbReference type="PANTHER" id="PTHR23360">
    <property type="entry name" value="G-PROTEIN COUPLED RECEPTORS FAMILY 1 PROFILE DOMAIN-CONTAINING PROTEIN-RELATED"/>
    <property type="match status" value="1"/>
</dbReference>